<name>A0A3L6Q960_PANMI</name>
<proteinExistence type="predicted"/>
<gene>
    <name evidence="2" type="ORF">C2845_PM15G07900</name>
</gene>
<feature type="compositionally biased region" description="Basic residues" evidence="1">
    <location>
        <begin position="129"/>
        <end position="143"/>
    </location>
</feature>
<dbReference type="Proteomes" id="UP000275267">
    <property type="component" value="Unassembled WGS sequence"/>
</dbReference>
<accession>A0A3L6Q960</accession>
<evidence type="ECO:0000313" key="3">
    <source>
        <dbReference type="Proteomes" id="UP000275267"/>
    </source>
</evidence>
<comment type="caution">
    <text evidence="2">The sequence shown here is derived from an EMBL/GenBank/DDBJ whole genome shotgun (WGS) entry which is preliminary data.</text>
</comment>
<protein>
    <submittedName>
        <fullName evidence="2">Uncharacterized protein</fullName>
    </submittedName>
</protein>
<evidence type="ECO:0000313" key="2">
    <source>
        <dbReference type="EMBL" id="RLM74368.1"/>
    </source>
</evidence>
<keyword evidence="3" id="KW-1185">Reference proteome</keyword>
<reference evidence="3" key="1">
    <citation type="journal article" date="2019" name="Nat. Commun.">
        <title>The genome of broomcorn millet.</title>
        <authorList>
            <person name="Zou C."/>
            <person name="Miki D."/>
            <person name="Li D."/>
            <person name="Tang Q."/>
            <person name="Xiao L."/>
            <person name="Rajput S."/>
            <person name="Deng P."/>
            <person name="Jia W."/>
            <person name="Huang R."/>
            <person name="Zhang M."/>
            <person name="Sun Y."/>
            <person name="Hu J."/>
            <person name="Fu X."/>
            <person name="Schnable P.S."/>
            <person name="Li F."/>
            <person name="Zhang H."/>
            <person name="Feng B."/>
            <person name="Zhu X."/>
            <person name="Liu R."/>
            <person name="Schnable J.C."/>
            <person name="Zhu J.-K."/>
            <person name="Zhang H."/>
        </authorList>
    </citation>
    <scope>NUCLEOTIDE SEQUENCE [LARGE SCALE GENOMIC DNA]</scope>
</reference>
<evidence type="ECO:0000256" key="1">
    <source>
        <dbReference type="SAM" id="MobiDB-lite"/>
    </source>
</evidence>
<organism evidence="2 3">
    <name type="scientific">Panicum miliaceum</name>
    <name type="common">Proso millet</name>
    <name type="synonym">Broomcorn millet</name>
    <dbReference type="NCBI Taxonomy" id="4540"/>
    <lineage>
        <taxon>Eukaryota</taxon>
        <taxon>Viridiplantae</taxon>
        <taxon>Streptophyta</taxon>
        <taxon>Embryophyta</taxon>
        <taxon>Tracheophyta</taxon>
        <taxon>Spermatophyta</taxon>
        <taxon>Magnoliopsida</taxon>
        <taxon>Liliopsida</taxon>
        <taxon>Poales</taxon>
        <taxon>Poaceae</taxon>
        <taxon>PACMAD clade</taxon>
        <taxon>Panicoideae</taxon>
        <taxon>Panicodae</taxon>
        <taxon>Paniceae</taxon>
        <taxon>Panicinae</taxon>
        <taxon>Panicum</taxon>
        <taxon>Panicum sect. Panicum</taxon>
    </lineage>
</organism>
<dbReference type="AlphaFoldDB" id="A0A3L6Q960"/>
<feature type="region of interest" description="Disordered" evidence="1">
    <location>
        <begin position="114"/>
        <end position="187"/>
    </location>
</feature>
<sequence length="187" mass="20399">MTRLCSLTTRDDDFFDMAAILLTGIAMNERRKHGGRKVIRRKLFDDYSTDDESTAMACPFSGTTSPSAATTPAPSKLAMVPQSTAFPRRSAAARKISRRPRTRGLVACAGDKESVPVMDLPPGEAPMTRRQKRKARMQAKQKVQKAQPGGNSAEVEAGTEDGLNPAGPATRREAKPNPKYLGPEWVR</sequence>
<dbReference type="EMBL" id="PQIB02000013">
    <property type="protein sequence ID" value="RLM74368.1"/>
    <property type="molecule type" value="Genomic_DNA"/>
</dbReference>